<dbReference type="RefSeq" id="WP_072856238.1">
    <property type="nucleotide sequence ID" value="NZ_FQUE01000002.1"/>
</dbReference>
<dbReference type="Proteomes" id="UP000183987">
    <property type="component" value="Unassembled WGS sequence"/>
</dbReference>
<evidence type="ECO:0000313" key="1">
    <source>
        <dbReference type="EMBL" id="SHE79305.1"/>
    </source>
</evidence>
<accession>A0A1M4WDQ0</accession>
<name>A0A1M4WDQ0_LOKAT</name>
<dbReference type="AlphaFoldDB" id="A0A1M4WDQ0"/>
<evidence type="ECO:0008006" key="3">
    <source>
        <dbReference type="Google" id="ProtNLM"/>
    </source>
</evidence>
<organism evidence="1 2">
    <name type="scientific">Loktanella atrilutea</name>
    <dbReference type="NCBI Taxonomy" id="366533"/>
    <lineage>
        <taxon>Bacteria</taxon>
        <taxon>Pseudomonadati</taxon>
        <taxon>Pseudomonadota</taxon>
        <taxon>Alphaproteobacteria</taxon>
        <taxon>Rhodobacterales</taxon>
        <taxon>Roseobacteraceae</taxon>
        <taxon>Loktanella</taxon>
    </lineage>
</organism>
<keyword evidence="2" id="KW-1185">Reference proteome</keyword>
<dbReference type="STRING" id="366533.SAMN05444339_10278"/>
<dbReference type="InterPro" id="IPR011050">
    <property type="entry name" value="Pectin_lyase_fold/virulence"/>
</dbReference>
<gene>
    <name evidence="1" type="ORF">SAMN05444339_10278</name>
</gene>
<reference evidence="2" key="1">
    <citation type="submission" date="2016-11" db="EMBL/GenBank/DDBJ databases">
        <authorList>
            <person name="Varghese N."/>
            <person name="Submissions S."/>
        </authorList>
    </citation>
    <scope>NUCLEOTIDE SEQUENCE [LARGE SCALE GENOMIC DNA]</scope>
    <source>
        <strain evidence="2">DSM 29326</strain>
    </source>
</reference>
<dbReference type="SUPFAM" id="SSF51126">
    <property type="entry name" value="Pectin lyase-like"/>
    <property type="match status" value="1"/>
</dbReference>
<dbReference type="OrthoDB" id="9810174at2"/>
<evidence type="ECO:0000313" key="2">
    <source>
        <dbReference type="Proteomes" id="UP000183987"/>
    </source>
</evidence>
<proteinExistence type="predicted"/>
<dbReference type="EMBL" id="FQUE01000002">
    <property type="protein sequence ID" value="SHE79305.1"/>
    <property type="molecule type" value="Genomic_DNA"/>
</dbReference>
<protein>
    <recommendedName>
        <fullName evidence="3">Right handed beta helix region</fullName>
    </recommendedName>
</protein>
<sequence length="329" mass="34214">MTNLIETPDWVDGVYQLETTDPVVGGVPNLDLGQGFANIQAQQLASRTNWLRGRVDDLSRADKINVTVGATGDFLTINAALAELSRYRLSFGENAGVHTITLKNGYVMEEQVVMRAVDLSNIKIVSEASVVTIARDALNTDNGFGEFPAFSLIDGATCPVIGVQFEMNTAGLSAMRHGISALRAGGPIIFEDNSGIRNCGGMGAFLRVSTLRAPYGDFSNCDTGILIANLSSANLEYADVSGAATYGVDAVSLSLCLGNNMDATGCGLGGARLQKGSRASFVTANLRKGAANSSSDLTLLSGSMAACSGMLGGCNLAPNTPTVSGLFSF</sequence>